<dbReference type="EC" id="3.1.11.6" evidence="6"/>
<dbReference type="EMBL" id="JADCKB010000036">
    <property type="protein sequence ID" value="MBE5041128.1"/>
    <property type="molecule type" value="Genomic_DNA"/>
</dbReference>
<dbReference type="PIRSF" id="PIRSF006488">
    <property type="entry name" value="Exonuc_VII_S"/>
    <property type="match status" value="1"/>
</dbReference>
<evidence type="ECO:0000256" key="5">
    <source>
        <dbReference type="ARBA" id="ARBA00022839"/>
    </source>
</evidence>
<evidence type="ECO:0000256" key="4">
    <source>
        <dbReference type="ARBA" id="ARBA00022801"/>
    </source>
</evidence>
<dbReference type="GO" id="GO:0009318">
    <property type="term" value="C:exodeoxyribonuclease VII complex"/>
    <property type="evidence" value="ECO:0007669"/>
    <property type="project" value="UniProtKB-UniRule"/>
</dbReference>
<dbReference type="Proteomes" id="UP000806542">
    <property type="component" value="Unassembled WGS sequence"/>
</dbReference>
<dbReference type="RefSeq" id="WP_226393663.1">
    <property type="nucleotide sequence ID" value="NZ_JADCKB010000036.1"/>
</dbReference>
<comment type="subcellular location">
    <subcellularLocation>
        <location evidence="6">Cytoplasm</location>
    </subcellularLocation>
</comment>
<proteinExistence type="inferred from homology"/>
<evidence type="ECO:0000256" key="3">
    <source>
        <dbReference type="ARBA" id="ARBA00022722"/>
    </source>
</evidence>
<dbReference type="PANTHER" id="PTHR34137:SF1">
    <property type="entry name" value="EXODEOXYRIBONUCLEASE 7 SMALL SUBUNIT"/>
    <property type="match status" value="1"/>
</dbReference>
<dbReference type="NCBIfam" id="NF002140">
    <property type="entry name" value="PRK00977.1-4"/>
    <property type="match status" value="1"/>
</dbReference>
<comment type="catalytic activity">
    <reaction evidence="6">
        <text>Exonucleolytic cleavage in either 5'- to 3'- or 3'- to 5'-direction to yield nucleoside 5'-phosphates.</text>
        <dbReference type="EC" id="3.1.11.6"/>
    </reaction>
</comment>
<keyword evidence="4 6" id="KW-0378">Hydrolase</keyword>
<dbReference type="Pfam" id="PF02609">
    <property type="entry name" value="Exonuc_VII_S"/>
    <property type="match status" value="1"/>
</dbReference>
<evidence type="ECO:0000256" key="6">
    <source>
        <dbReference type="HAMAP-Rule" id="MF_00337"/>
    </source>
</evidence>
<comment type="function">
    <text evidence="6">Bidirectionally degrades single-stranded DNA into large acid-insoluble oligonucleotides, which are then degraded further into small acid-soluble oligonucleotides.</text>
</comment>
<dbReference type="PANTHER" id="PTHR34137">
    <property type="entry name" value="EXODEOXYRIBONUCLEASE 7 SMALL SUBUNIT"/>
    <property type="match status" value="1"/>
</dbReference>
<comment type="similarity">
    <text evidence="1 6">Belongs to the XseB family.</text>
</comment>
<evidence type="ECO:0000313" key="8">
    <source>
        <dbReference type="Proteomes" id="UP000806542"/>
    </source>
</evidence>
<comment type="subunit">
    <text evidence="6">Heterooligomer composed of large and small subunits.</text>
</comment>
<dbReference type="GO" id="GO:0005829">
    <property type="term" value="C:cytosol"/>
    <property type="evidence" value="ECO:0007669"/>
    <property type="project" value="TreeGrafter"/>
</dbReference>
<dbReference type="AlphaFoldDB" id="A0A9D5RCM3"/>
<accession>A0A9D5RCM3</accession>
<evidence type="ECO:0000256" key="2">
    <source>
        <dbReference type="ARBA" id="ARBA00022490"/>
    </source>
</evidence>
<keyword evidence="5 6" id="KW-0269">Exonuclease</keyword>
<keyword evidence="2 6" id="KW-0963">Cytoplasm</keyword>
<gene>
    <name evidence="6" type="primary">xseB</name>
    <name evidence="7" type="ORF">INF28_11745</name>
</gene>
<dbReference type="HAMAP" id="MF_00337">
    <property type="entry name" value="Exonuc_7_S"/>
    <property type="match status" value="1"/>
</dbReference>
<organism evidence="7 8">
    <name type="scientific">Ructibacterium gallinarum</name>
    <dbReference type="NCBI Taxonomy" id="2779355"/>
    <lineage>
        <taxon>Bacteria</taxon>
        <taxon>Bacillati</taxon>
        <taxon>Bacillota</taxon>
        <taxon>Clostridia</taxon>
        <taxon>Eubacteriales</taxon>
        <taxon>Oscillospiraceae</taxon>
        <taxon>Ructibacterium</taxon>
    </lineage>
</organism>
<name>A0A9D5RCM3_9FIRM</name>
<dbReference type="GO" id="GO:0008855">
    <property type="term" value="F:exodeoxyribonuclease VII activity"/>
    <property type="evidence" value="ECO:0007669"/>
    <property type="project" value="UniProtKB-UniRule"/>
</dbReference>
<dbReference type="GO" id="GO:0006308">
    <property type="term" value="P:DNA catabolic process"/>
    <property type="evidence" value="ECO:0007669"/>
    <property type="project" value="UniProtKB-UniRule"/>
</dbReference>
<evidence type="ECO:0000313" key="7">
    <source>
        <dbReference type="EMBL" id="MBE5041128.1"/>
    </source>
</evidence>
<comment type="caution">
    <text evidence="7">The sequence shown here is derived from an EMBL/GenBank/DDBJ whole genome shotgun (WGS) entry which is preliminary data.</text>
</comment>
<dbReference type="SUPFAM" id="SSF116842">
    <property type="entry name" value="XseB-like"/>
    <property type="match status" value="1"/>
</dbReference>
<dbReference type="Gene3D" id="1.10.287.1040">
    <property type="entry name" value="Exonuclease VII, small subunit"/>
    <property type="match status" value="1"/>
</dbReference>
<keyword evidence="3 6" id="KW-0540">Nuclease</keyword>
<keyword evidence="8" id="KW-1185">Reference proteome</keyword>
<protein>
    <recommendedName>
        <fullName evidence="6">Exodeoxyribonuclease 7 small subunit</fullName>
        <ecNumber evidence="6">3.1.11.6</ecNumber>
    </recommendedName>
    <alternativeName>
        <fullName evidence="6">Exodeoxyribonuclease VII small subunit</fullName>
        <shortName evidence="6">Exonuclease VII small subunit</shortName>
    </alternativeName>
</protein>
<evidence type="ECO:0000256" key="1">
    <source>
        <dbReference type="ARBA" id="ARBA00009998"/>
    </source>
</evidence>
<dbReference type="InterPro" id="IPR037004">
    <property type="entry name" value="Exonuc_VII_ssu_sf"/>
</dbReference>
<dbReference type="NCBIfam" id="TIGR01280">
    <property type="entry name" value="xseB"/>
    <property type="match status" value="1"/>
</dbReference>
<reference evidence="7" key="1">
    <citation type="submission" date="2020-10" db="EMBL/GenBank/DDBJ databases">
        <title>ChiBAC.</title>
        <authorList>
            <person name="Zenner C."/>
            <person name="Hitch T.C.A."/>
            <person name="Clavel T."/>
        </authorList>
    </citation>
    <scope>NUCLEOTIDE SEQUENCE</scope>
    <source>
        <strain evidence="7">DSM 107454</strain>
    </source>
</reference>
<sequence length="78" mass="8760">MDKKQSFETNLKELEGVVKALESSDVSLDEMLTLFEKGIHLTKSCTDALNEAEQKITILMKNRENGELQEEPFVGTGE</sequence>
<dbReference type="InterPro" id="IPR003761">
    <property type="entry name" value="Exonuc_VII_S"/>
</dbReference>